<evidence type="ECO:0000256" key="2">
    <source>
        <dbReference type="ARBA" id="ARBA00022448"/>
    </source>
</evidence>
<dbReference type="GO" id="GO:1990539">
    <property type="term" value="P:fructose import across plasma membrane"/>
    <property type="evidence" value="ECO:0007669"/>
    <property type="project" value="UniProtKB-ARBA"/>
</dbReference>
<evidence type="ECO:0000256" key="7">
    <source>
        <dbReference type="RuleBase" id="RU003346"/>
    </source>
</evidence>
<dbReference type="Gene3D" id="1.20.1250.20">
    <property type="entry name" value="MFS general substrate transporter like domains"/>
    <property type="match status" value="1"/>
</dbReference>
<dbReference type="Proteomes" id="UP000276133">
    <property type="component" value="Unassembled WGS sequence"/>
</dbReference>
<feature type="transmembrane region" description="Helical" evidence="8">
    <location>
        <begin position="290"/>
        <end position="312"/>
    </location>
</feature>
<dbReference type="PROSITE" id="PS00217">
    <property type="entry name" value="SUGAR_TRANSPORT_2"/>
    <property type="match status" value="1"/>
</dbReference>
<dbReference type="AlphaFoldDB" id="A0A3M7QB30"/>
<feature type="transmembrane region" description="Helical" evidence="8">
    <location>
        <begin position="27"/>
        <end position="46"/>
    </location>
</feature>
<evidence type="ECO:0000256" key="4">
    <source>
        <dbReference type="ARBA" id="ARBA00022692"/>
    </source>
</evidence>
<protein>
    <submittedName>
        <fullName evidence="10">Solute carrier family facilitated glucose transporter member 1-like</fullName>
    </submittedName>
</protein>
<evidence type="ECO:0000256" key="5">
    <source>
        <dbReference type="ARBA" id="ARBA00022989"/>
    </source>
</evidence>
<dbReference type="PANTHER" id="PTHR23503">
    <property type="entry name" value="SOLUTE CARRIER FAMILY 2"/>
    <property type="match status" value="1"/>
</dbReference>
<feature type="transmembrane region" description="Helical" evidence="8">
    <location>
        <begin position="201"/>
        <end position="223"/>
    </location>
</feature>
<dbReference type="InterPro" id="IPR020846">
    <property type="entry name" value="MFS_dom"/>
</dbReference>
<keyword evidence="6 8" id="KW-0472">Membrane</keyword>
<dbReference type="SUPFAM" id="SSF103473">
    <property type="entry name" value="MFS general substrate transporter"/>
    <property type="match status" value="1"/>
</dbReference>
<gene>
    <name evidence="10" type="ORF">BpHYR1_049205</name>
</gene>
<proteinExistence type="inferred from homology"/>
<dbReference type="InterPro" id="IPR003663">
    <property type="entry name" value="Sugar/inositol_transpt"/>
</dbReference>
<dbReference type="InterPro" id="IPR005828">
    <property type="entry name" value="MFS_sugar_transport-like"/>
</dbReference>
<dbReference type="PROSITE" id="PS50850">
    <property type="entry name" value="MFS"/>
    <property type="match status" value="1"/>
</dbReference>
<feature type="transmembrane region" description="Helical" evidence="8">
    <location>
        <begin position="327"/>
        <end position="350"/>
    </location>
</feature>
<sequence length="490" mass="55082">MTNKIEIEKMKESNAPDRLKGKFTGHLLFYILITVIGGTYATGWNIGEFNTPSQALKRFFSTTYFNRNNETITEDTLTNLWSLANGLMPLGGAFGGLITGISVEKFGHIKSMYFINILVVINTVLFVISKPIKSYETLIIGRVLTGFISGFFCGVCPLYLSEIPPLNLRGFTGTINALAMCVGNLVTNIAGLPILLGSDRLWPYLLGLIIVPAIVHFIGLPFCEESPKYLYITKNNPLGAKKVLEKLRGSQNQALIKQEMDELEQEKEAKMKQNEVSYIDLFTKPSLRKALIVSIMLQASQQFSGIIVVIFYSAEIFIKIGLEETTWALYASILIALVETIMHAVCMFFIDWKGRRFLLLWGMFGMALSCFILAITRIFSDSVEWFKILAVVAAVVYIIFYSLGPGPIPLLVTAELFDTESRGKAVSIAVFFNWFFNFLVTFSFPTIDNAIKGYSFVIYGSLLVLFTIFTYFKVPETKNKSTQEIIKYFE</sequence>
<comment type="caution">
    <text evidence="10">The sequence shown here is derived from an EMBL/GenBank/DDBJ whole genome shotgun (WGS) entry which is preliminary data.</text>
</comment>
<dbReference type="InterPro" id="IPR045263">
    <property type="entry name" value="GLUT"/>
</dbReference>
<evidence type="ECO:0000256" key="3">
    <source>
        <dbReference type="ARBA" id="ARBA00022475"/>
    </source>
</evidence>
<feature type="transmembrane region" description="Helical" evidence="8">
    <location>
        <begin position="138"/>
        <end position="161"/>
    </location>
</feature>
<comment type="subcellular location">
    <subcellularLocation>
        <location evidence="1">Cell membrane</location>
        <topology evidence="1">Multi-pass membrane protein</topology>
    </subcellularLocation>
</comment>
<evidence type="ECO:0000259" key="9">
    <source>
        <dbReference type="PROSITE" id="PS50850"/>
    </source>
</evidence>
<accession>A0A3M7QB30</accession>
<dbReference type="GO" id="GO:0005886">
    <property type="term" value="C:plasma membrane"/>
    <property type="evidence" value="ECO:0007669"/>
    <property type="project" value="UniProtKB-SubCell"/>
</dbReference>
<dbReference type="InterPro" id="IPR005829">
    <property type="entry name" value="Sugar_transporter_CS"/>
</dbReference>
<comment type="similarity">
    <text evidence="7">Belongs to the major facilitator superfamily. Sugar transporter (TC 2.A.1.1) family.</text>
</comment>
<evidence type="ECO:0000256" key="8">
    <source>
        <dbReference type="SAM" id="Phobius"/>
    </source>
</evidence>
<feature type="transmembrane region" description="Helical" evidence="8">
    <location>
        <begin position="357"/>
        <end position="379"/>
    </location>
</feature>
<keyword evidence="4 8" id="KW-0812">Transmembrane</keyword>
<feature type="transmembrane region" description="Helical" evidence="8">
    <location>
        <begin position="173"/>
        <end position="195"/>
    </location>
</feature>
<keyword evidence="10" id="KW-0762">Sugar transport</keyword>
<keyword evidence="11" id="KW-1185">Reference proteome</keyword>
<organism evidence="10 11">
    <name type="scientific">Brachionus plicatilis</name>
    <name type="common">Marine rotifer</name>
    <name type="synonym">Brachionus muelleri</name>
    <dbReference type="NCBI Taxonomy" id="10195"/>
    <lineage>
        <taxon>Eukaryota</taxon>
        <taxon>Metazoa</taxon>
        <taxon>Spiralia</taxon>
        <taxon>Gnathifera</taxon>
        <taxon>Rotifera</taxon>
        <taxon>Eurotatoria</taxon>
        <taxon>Monogononta</taxon>
        <taxon>Pseudotrocha</taxon>
        <taxon>Ploima</taxon>
        <taxon>Brachionidae</taxon>
        <taxon>Brachionus</taxon>
    </lineage>
</organism>
<keyword evidence="5 8" id="KW-1133">Transmembrane helix</keyword>
<dbReference type="FunFam" id="1.20.1250.20:FF:001511">
    <property type="entry name" value="Solute carrier family 2, facilitated glucose transporter member 5"/>
    <property type="match status" value="1"/>
</dbReference>
<feature type="domain" description="Major facilitator superfamily (MFS) profile" evidence="9">
    <location>
        <begin position="31"/>
        <end position="478"/>
    </location>
</feature>
<feature type="transmembrane region" description="Helical" evidence="8">
    <location>
        <begin position="113"/>
        <end position="132"/>
    </location>
</feature>
<evidence type="ECO:0000313" key="11">
    <source>
        <dbReference type="Proteomes" id="UP000276133"/>
    </source>
</evidence>
<evidence type="ECO:0000256" key="6">
    <source>
        <dbReference type="ARBA" id="ARBA00023136"/>
    </source>
</evidence>
<dbReference type="GO" id="GO:0005353">
    <property type="term" value="F:fructose transmembrane transporter activity"/>
    <property type="evidence" value="ECO:0007669"/>
    <property type="project" value="UniProtKB-ARBA"/>
</dbReference>
<feature type="transmembrane region" description="Helical" evidence="8">
    <location>
        <begin position="385"/>
        <end position="404"/>
    </location>
</feature>
<reference evidence="10 11" key="1">
    <citation type="journal article" date="2018" name="Sci. Rep.">
        <title>Genomic signatures of local adaptation to the degree of environmental predictability in rotifers.</title>
        <authorList>
            <person name="Franch-Gras L."/>
            <person name="Hahn C."/>
            <person name="Garcia-Roger E.M."/>
            <person name="Carmona M.J."/>
            <person name="Serra M."/>
            <person name="Gomez A."/>
        </authorList>
    </citation>
    <scope>NUCLEOTIDE SEQUENCE [LARGE SCALE GENOMIC DNA]</scope>
    <source>
        <strain evidence="10">HYR1</strain>
    </source>
</reference>
<evidence type="ECO:0000256" key="1">
    <source>
        <dbReference type="ARBA" id="ARBA00004651"/>
    </source>
</evidence>
<feature type="transmembrane region" description="Helical" evidence="8">
    <location>
        <begin position="425"/>
        <end position="447"/>
    </location>
</feature>
<name>A0A3M7QB30_BRAPC</name>
<dbReference type="NCBIfam" id="TIGR00879">
    <property type="entry name" value="SP"/>
    <property type="match status" value="1"/>
</dbReference>
<dbReference type="PANTHER" id="PTHR23503:SF8">
    <property type="entry name" value="FACILITATED GLUCOSE TRANSPORTER PROTEIN 1"/>
    <property type="match status" value="1"/>
</dbReference>
<keyword evidence="2 7" id="KW-0813">Transport</keyword>
<feature type="transmembrane region" description="Helical" evidence="8">
    <location>
        <begin position="80"/>
        <end position="101"/>
    </location>
</feature>
<dbReference type="InterPro" id="IPR036259">
    <property type="entry name" value="MFS_trans_sf"/>
</dbReference>
<evidence type="ECO:0000313" key="10">
    <source>
        <dbReference type="EMBL" id="RNA08610.1"/>
    </source>
</evidence>
<dbReference type="EMBL" id="REGN01006687">
    <property type="protein sequence ID" value="RNA08610.1"/>
    <property type="molecule type" value="Genomic_DNA"/>
</dbReference>
<dbReference type="Pfam" id="PF00083">
    <property type="entry name" value="Sugar_tr"/>
    <property type="match status" value="1"/>
</dbReference>
<dbReference type="PRINTS" id="PR00171">
    <property type="entry name" value="SUGRTRNSPORT"/>
</dbReference>
<feature type="transmembrane region" description="Helical" evidence="8">
    <location>
        <begin position="453"/>
        <end position="472"/>
    </location>
</feature>
<keyword evidence="3" id="KW-1003">Cell membrane</keyword>
<dbReference type="STRING" id="10195.A0A3M7QB30"/>
<dbReference type="OrthoDB" id="4540492at2759"/>